<comment type="catalytic activity">
    <reaction evidence="1">
        <text>ATP + protein L-histidine = ADP + protein N-phospho-L-histidine.</text>
        <dbReference type="EC" id="2.7.13.3"/>
    </reaction>
</comment>
<feature type="domain" description="PAS" evidence="9">
    <location>
        <begin position="56"/>
        <end position="119"/>
    </location>
</feature>
<dbReference type="InterPro" id="IPR035965">
    <property type="entry name" value="PAS-like_dom_sf"/>
</dbReference>
<dbReference type="SUPFAM" id="SSF55874">
    <property type="entry name" value="ATPase domain of HSP90 chaperone/DNA topoisomerase II/histidine kinase"/>
    <property type="match status" value="1"/>
</dbReference>
<evidence type="ECO:0000313" key="10">
    <source>
        <dbReference type="EMBL" id="PAU95096.1"/>
    </source>
</evidence>
<dbReference type="Pfam" id="PF02518">
    <property type="entry name" value="HATPase_c"/>
    <property type="match status" value="1"/>
</dbReference>
<comment type="caution">
    <text evidence="10">The sequence shown here is derived from an EMBL/GenBank/DDBJ whole genome shotgun (WGS) entry which is preliminary data.</text>
</comment>
<evidence type="ECO:0000256" key="1">
    <source>
        <dbReference type="ARBA" id="ARBA00000085"/>
    </source>
</evidence>
<evidence type="ECO:0000256" key="6">
    <source>
        <dbReference type="ARBA" id="ARBA00022777"/>
    </source>
</evidence>
<evidence type="ECO:0000256" key="7">
    <source>
        <dbReference type="ARBA" id="ARBA00022840"/>
    </source>
</evidence>
<dbReference type="Gene3D" id="3.30.450.20">
    <property type="entry name" value="PAS domain"/>
    <property type="match status" value="1"/>
</dbReference>
<feature type="domain" description="Histidine kinase" evidence="8">
    <location>
        <begin position="184"/>
        <end position="376"/>
    </location>
</feature>
<dbReference type="PANTHER" id="PTHR41523:SF8">
    <property type="entry name" value="ETHYLENE RESPONSE SENSOR PROTEIN"/>
    <property type="match status" value="1"/>
</dbReference>
<protein>
    <recommendedName>
        <fullName evidence="2">histidine kinase</fullName>
        <ecNumber evidence="2">2.7.13.3</ecNumber>
    </recommendedName>
</protein>
<dbReference type="NCBIfam" id="TIGR00229">
    <property type="entry name" value="sensory_box"/>
    <property type="match status" value="1"/>
</dbReference>
<dbReference type="SUPFAM" id="SSF55785">
    <property type="entry name" value="PYP-like sensor domain (PAS domain)"/>
    <property type="match status" value="1"/>
</dbReference>
<keyword evidence="6" id="KW-0418">Kinase</keyword>
<accession>A0A2A2GBL5</accession>
<dbReference type="Proteomes" id="UP000218831">
    <property type="component" value="Unassembled WGS sequence"/>
</dbReference>
<evidence type="ECO:0000256" key="3">
    <source>
        <dbReference type="ARBA" id="ARBA00022553"/>
    </source>
</evidence>
<name>A0A2A2GBL5_9BACT</name>
<dbReference type="InterPro" id="IPR005467">
    <property type="entry name" value="His_kinase_dom"/>
</dbReference>
<dbReference type="InterPro" id="IPR036890">
    <property type="entry name" value="HATPase_C_sf"/>
</dbReference>
<dbReference type="GO" id="GO:0004673">
    <property type="term" value="F:protein histidine kinase activity"/>
    <property type="evidence" value="ECO:0007669"/>
    <property type="project" value="UniProtKB-EC"/>
</dbReference>
<dbReference type="EMBL" id="NSKE01000002">
    <property type="protein sequence ID" value="PAU95096.1"/>
    <property type="molecule type" value="Genomic_DNA"/>
</dbReference>
<keyword evidence="11" id="KW-1185">Reference proteome</keyword>
<evidence type="ECO:0000256" key="2">
    <source>
        <dbReference type="ARBA" id="ARBA00012438"/>
    </source>
</evidence>
<proteinExistence type="predicted"/>
<sequence length="382" mass="43784">MRTIQNGIEEKLETTIRTLQTDGPMTEEVKKKLATQLRSTKSAFDKLQTWVGLSQEVADIGLWEYDIKNNELMWSDETFRIWGYEPDEIVPSDAIFMERIHPEDRDKVRKKFKQSLEKNSEYHIIYRLLFPDGKIKFVEAHAVHFHKDGKPVLTIGTNQNITTHEIEKQEIEKALESNQVILDEIHHRVKNNLAVVAGLLQLQWLQEDDPVVTEKLQDSATRIRTIAGIHQHLYQSDSFANVALGENLEKLAKDLIKTMQQDVKVELKTNCDEVYLDFERILPCSLIVNELVTNVLKHAFQDQKGGVITIDLLKENNKVVLRVADNGKGLPDNFDEMQGSLGVRLIKTLNNQLQGDYTFRSDESGTTFTIAFSMDADYCKAV</sequence>
<dbReference type="InterPro" id="IPR003594">
    <property type="entry name" value="HATPase_dom"/>
</dbReference>
<dbReference type="RefSeq" id="WP_095605223.1">
    <property type="nucleotide sequence ID" value="NZ_NSKE01000002.1"/>
</dbReference>
<dbReference type="SMART" id="SM00387">
    <property type="entry name" value="HATPase_c"/>
    <property type="match status" value="1"/>
</dbReference>
<keyword evidence="4" id="KW-0808">Transferase</keyword>
<dbReference type="OrthoDB" id="9816309at2"/>
<dbReference type="Gene3D" id="3.30.565.10">
    <property type="entry name" value="Histidine kinase-like ATPase, C-terminal domain"/>
    <property type="match status" value="1"/>
</dbReference>
<dbReference type="PROSITE" id="PS50112">
    <property type="entry name" value="PAS"/>
    <property type="match status" value="1"/>
</dbReference>
<evidence type="ECO:0000259" key="8">
    <source>
        <dbReference type="PROSITE" id="PS50109"/>
    </source>
</evidence>
<evidence type="ECO:0000259" key="9">
    <source>
        <dbReference type="PROSITE" id="PS50112"/>
    </source>
</evidence>
<evidence type="ECO:0000256" key="5">
    <source>
        <dbReference type="ARBA" id="ARBA00022741"/>
    </source>
</evidence>
<reference evidence="10 11" key="1">
    <citation type="submission" date="2017-08" db="EMBL/GenBank/DDBJ databases">
        <title>Aliifodinibius alkalisoli sp. nov., isolated from saline alkaline soil.</title>
        <authorList>
            <person name="Liu D."/>
            <person name="Zhang G."/>
        </authorList>
    </citation>
    <scope>NUCLEOTIDE SEQUENCE [LARGE SCALE GENOMIC DNA]</scope>
    <source>
        <strain evidence="10 11">WN023</strain>
    </source>
</reference>
<keyword evidence="3" id="KW-0597">Phosphoprotein</keyword>
<keyword evidence="5" id="KW-0547">Nucleotide-binding</keyword>
<dbReference type="SMART" id="SM00091">
    <property type="entry name" value="PAS"/>
    <property type="match status" value="1"/>
</dbReference>
<dbReference type="PANTHER" id="PTHR41523">
    <property type="entry name" value="TWO-COMPONENT SYSTEM SENSOR PROTEIN"/>
    <property type="match status" value="1"/>
</dbReference>
<dbReference type="GO" id="GO:0005524">
    <property type="term" value="F:ATP binding"/>
    <property type="evidence" value="ECO:0007669"/>
    <property type="project" value="UniProtKB-KW"/>
</dbReference>
<dbReference type="CDD" id="cd00130">
    <property type="entry name" value="PAS"/>
    <property type="match status" value="1"/>
</dbReference>
<dbReference type="Pfam" id="PF08447">
    <property type="entry name" value="PAS_3"/>
    <property type="match status" value="1"/>
</dbReference>
<evidence type="ECO:0000256" key="4">
    <source>
        <dbReference type="ARBA" id="ARBA00022679"/>
    </source>
</evidence>
<dbReference type="Gene3D" id="2.10.70.100">
    <property type="match status" value="1"/>
</dbReference>
<dbReference type="InterPro" id="IPR011495">
    <property type="entry name" value="Sig_transdc_His_kin_sub2_dim/P"/>
</dbReference>
<dbReference type="InterPro" id="IPR000014">
    <property type="entry name" value="PAS"/>
</dbReference>
<dbReference type="EC" id="2.7.13.3" evidence="2"/>
<keyword evidence="7" id="KW-0067">ATP-binding</keyword>
<organism evidence="10 11">
    <name type="scientific">Fodinibius salipaludis</name>
    <dbReference type="NCBI Taxonomy" id="2032627"/>
    <lineage>
        <taxon>Bacteria</taxon>
        <taxon>Pseudomonadati</taxon>
        <taxon>Balneolota</taxon>
        <taxon>Balneolia</taxon>
        <taxon>Balneolales</taxon>
        <taxon>Balneolaceae</taxon>
        <taxon>Fodinibius</taxon>
    </lineage>
</organism>
<evidence type="ECO:0000313" key="11">
    <source>
        <dbReference type="Proteomes" id="UP000218831"/>
    </source>
</evidence>
<dbReference type="Pfam" id="PF07568">
    <property type="entry name" value="HisKA_2"/>
    <property type="match status" value="1"/>
</dbReference>
<dbReference type="PROSITE" id="PS50109">
    <property type="entry name" value="HIS_KIN"/>
    <property type="match status" value="1"/>
</dbReference>
<dbReference type="AlphaFoldDB" id="A0A2A2GBL5"/>
<gene>
    <name evidence="10" type="ORF">CK503_02535</name>
</gene>
<dbReference type="InterPro" id="IPR013655">
    <property type="entry name" value="PAS_fold_3"/>
</dbReference>